<gene>
    <name evidence="1" type="ORF">ALPR1_08948</name>
</gene>
<evidence type="ECO:0000313" key="1">
    <source>
        <dbReference type="EMBL" id="EAZ79740.1"/>
    </source>
</evidence>
<dbReference type="Proteomes" id="UP000003919">
    <property type="component" value="Chromosome"/>
</dbReference>
<reference evidence="1 2" key="1">
    <citation type="journal article" date="2011" name="J. Bacteriol.">
        <title>Complete genome sequence of Algoriphagus sp. PR1, bacterial prey of a colony-forming choanoflagellate.</title>
        <authorList>
            <person name="Alegado R.A."/>
            <person name="Ferriera S."/>
            <person name="Nusbaum C."/>
            <person name="Young S.K."/>
            <person name="Zeng Q."/>
            <person name="Imamovic A."/>
            <person name="Fairclough S.R."/>
            <person name="King N."/>
        </authorList>
    </citation>
    <scope>NUCLEOTIDE SEQUENCE [LARGE SCALE GENOMIC DNA]</scope>
    <source>
        <strain evidence="1 2">PR1</strain>
    </source>
</reference>
<dbReference type="EMBL" id="AAXU02000001">
    <property type="protein sequence ID" value="EAZ79740.1"/>
    <property type="molecule type" value="Genomic_DNA"/>
</dbReference>
<evidence type="ECO:0000313" key="2">
    <source>
        <dbReference type="Proteomes" id="UP000003919"/>
    </source>
</evidence>
<accession>A3I1S4</accession>
<sequence>MLKYWLSKEIIFSIAIEYLKNTQYWVFLLLIRFSTFAYSTYLKMLIQTKNCNFLIEGSAEQTGCVLIKANSQEELQRFFGSSLIKYTGNSDYPFEVFACKQEFANALILMVKEIEYSDFDFETLVTA</sequence>
<dbReference type="EMBL" id="CM001023">
    <property type="protein sequence ID" value="EAZ79740.1"/>
    <property type="molecule type" value="Genomic_DNA"/>
</dbReference>
<keyword evidence="2" id="KW-1185">Reference proteome</keyword>
<proteinExistence type="predicted"/>
<comment type="caution">
    <text evidence="1">The sequence shown here is derived from an EMBL/GenBank/DDBJ whole genome shotgun (WGS) entry which is preliminary data.</text>
</comment>
<organism evidence="1 2">
    <name type="scientific">Algoriphagus machipongonensis</name>
    <dbReference type="NCBI Taxonomy" id="388413"/>
    <lineage>
        <taxon>Bacteria</taxon>
        <taxon>Pseudomonadati</taxon>
        <taxon>Bacteroidota</taxon>
        <taxon>Cytophagia</taxon>
        <taxon>Cytophagales</taxon>
        <taxon>Cyclobacteriaceae</taxon>
        <taxon>Algoriphagus</taxon>
    </lineage>
</organism>
<protein>
    <submittedName>
        <fullName evidence="1">Uncharacterized protein</fullName>
    </submittedName>
</protein>
<dbReference type="AlphaFoldDB" id="A3I1S4"/>
<name>A3I1S4_9BACT</name>
<dbReference type="HOGENOM" id="CLU_1965892_0_0_10"/>